<dbReference type="Proteomes" id="UP001304419">
    <property type="component" value="Chromosome 1"/>
</dbReference>
<evidence type="ECO:0000313" key="5">
    <source>
        <dbReference type="Proteomes" id="UP001304419"/>
    </source>
</evidence>
<keyword evidence="5" id="KW-1185">Reference proteome</keyword>
<evidence type="ECO:0000313" key="3">
    <source>
        <dbReference type="EMBL" id="WOX28778.1"/>
    </source>
</evidence>
<accession>A0A8I2H5R6</accession>
<evidence type="ECO:0000313" key="4">
    <source>
        <dbReference type="Proteomes" id="UP000646877"/>
    </source>
</evidence>
<evidence type="ECO:0000256" key="1">
    <source>
        <dbReference type="SAM" id="SignalP"/>
    </source>
</evidence>
<dbReference type="EMBL" id="WEIA01000023">
    <property type="protein sequence ID" value="NLR24073.1"/>
    <property type="molecule type" value="Genomic_DNA"/>
</dbReference>
<sequence>MKKNILLAGLFAVSVQVSATQIFTKNSDCVIDESKAPIEIYKQSSKSMRLLGGQEASNGELSDVVTALFDDVRLSLFDALSEEAKAFEKGIIIKNASFKRTADGWSKRAVVSGKVVAQPVLSCHYTEVLTAKNTELISGAVFSSKPTTHSITYNTTIDPNKSRLKPKLTEVLDTSVTTDQVFGIKLGDSFSQAEEKIGRFTMQWPINAYQKFAFIGRNNAFLFEHDKLVGYQYAFNLLPISLANLIDIYDVALATPLSHPQTQITNRDLDEMTVSALKEKFPDIKFFVEGRYTTDPKTKLSALTIGKTEIAKPIAPACWSGQEDIKAFITKHQGGLMQWRGIDKQTLFYTGCNQLIEQSQFGRVIGVKLLESWSLSNANLSGLSVISNVLTPWQFYGVNYLDPESRASQIGSIENLYGTIEVVNSDWVGHFKSYDGQLVSAEFEKM</sequence>
<reference evidence="2" key="1">
    <citation type="submission" date="2019-10" db="EMBL/GenBank/DDBJ databases">
        <authorList>
            <person name="Paulsen S."/>
        </authorList>
    </citation>
    <scope>NUCLEOTIDE SEQUENCE</scope>
    <source>
        <strain evidence="2">LMG 19692</strain>
    </source>
</reference>
<dbReference type="EMBL" id="CP137578">
    <property type="protein sequence ID" value="WOX28778.1"/>
    <property type="molecule type" value="Genomic_DNA"/>
</dbReference>
<organism evidence="2 4">
    <name type="scientific">Pseudoalteromonas maricaloris</name>
    <dbReference type="NCBI Taxonomy" id="184924"/>
    <lineage>
        <taxon>Bacteria</taxon>
        <taxon>Pseudomonadati</taxon>
        <taxon>Pseudomonadota</taxon>
        <taxon>Gammaproteobacteria</taxon>
        <taxon>Alteromonadales</taxon>
        <taxon>Pseudoalteromonadaceae</taxon>
        <taxon>Pseudoalteromonas</taxon>
    </lineage>
</organism>
<keyword evidence="1" id="KW-0732">Signal</keyword>
<reference evidence="3 5" key="2">
    <citation type="submission" date="2023-10" db="EMBL/GenBank/DDBJ databases">
        <title>To unveil natural product biosynthetic capacity in Pseudoalteromonas.</title>
        <authorList>
            <person name="Wang J."/>
        </authorList>
    </citation>
    <scope>NUCLEOTIDE SEQUENCE [LARGE SCALE GENOMIC DNA]</scope>
    <source>
        <strain evidence="3 5">DSM 15914</strain>
    </source>
</reference>
<protein>
    <submittedName>
        <fullName evidence="2">Uncharacterized protein</fullName>
    </submittedName>
</protein>
<dbReference type="AlphaFoldDB" id="A0A8I2H5R6"/>
<gene>
    <name evidence="2" type="ORF">F9Y85_22725</name>
    <name evidence="3" type="ORF">R5H13_00375</name>
</gene>
<evidence type="ECO:0000313" key="2">
    <source>
        <dbReference type="EMBL" id="NLR24073.1"/>
    </source>
</evidence>
<dbReference type="Proteomes" id="UP000646877">
    <property type="component" value="Unassembled WGS sequence"/>
</dbReference>
<feature type="signal peptide" evidence="1">
    <location>
        <begin position="1"/>
        <end position="19"/>
    </location>
</feature>
<proteinExistence type="predicted"/>
<feature type="chain" id="PRO_5034021251" evidence="1">
    <location>
        <begin position="20"/>
        <end position="446"/>
    </location>
</feature>
<dbReference type="RefSeq" id="WP_193522563.1">
    <property type="nucleotide sequence ID" value="NZ_CBCSDF010000025.1"/>
</dbReference>
<name>A0A8I2H5R6_9GAMM</name>